<accession>A0ABY5RMV3</accession>
<organism evidence="1 2">
    <name type="scientific">Microvirga terrae</name>
    <dbReference type="NCBI Taxonomy" id="2740529"/>
    <lineage>
        <taxon>Bacteria</taxon>
        <taxon>Pseudomonadati</taxon>
        <taxon>Pseudomonadota</taxon>
        <taxon>Alphaproteobacteria</taxon>
        <taxon>Hyphomicrobiales</taxon>
        <taxon>Methylobacteriaceae</taxon>
        <taxon>Microvirga</taxon>
    </lineage>
</organism>
<dbReference type="Proteomes" id="UP001017257">
    <property type="component" value="Chromosome"/>
</dbReference>
<evidence type="ECO:0000313" key="2">
    <source>
        <dbReference type="Proteomes" id="UP001017257"/>
    </source>
</evidence>
<name>A0ABY5RMV3_9HYPH</name>
<dbReference type="EMBL" id="CP102845">
    <property type="protein sequence ID" value="UVF17674.1"/>
    <property type="molecule type" value="Genomic_DNA"/>
</dbReference>
<evidence type="ECO:0008006" key="3">
    <source>
        <dbReference type="Google" id="ProtNLM"/>
    </source>
</evidence>
<proteinExistence type="predicted"/>
<dbReference type="RefSeq" id="WP_173947279.1">
    <property type="nucleotide sequence ID" value="NZ_CP102845.1"/>
</dbReference>
<evidence type="ECO:0000313" key="1">
    <source>
        <dbReference type="EMBL" id="UVF17674.1"/>
    </source>
</evidence>
<protein>
    <recommendedName>
        <fullName evidence="3">DUF465 domain-containing protein</fullName>
    </recommendedName>
</protein>
<gene>
    <name evidence="1" type="ORF">HPT29_014100</name>
</gene>
<sequence>MASAVGRARFESVSHRSGFYAPDLLPRLQAVLADLADLDFAYEKRLDAVRQSSEDEGRKSAMIASLRHEHRERRAPFVRELTALKEQIEATFA</sequence>
<reference evidence="1" key="1">
    <citation type="submission" date="2022-08" db="EMBL/GenBank/DDBJ databases">
        <title>Microvirga terrae sp. nov., isolated from soil.</title>
        <authorList>
            <person name="Kim K.H."/>
            <person name="Seo Y.L."/>
            <person name="Kim J.M."/>
            <person name="Lee J.K."/>
            <person name="Han D.M."/>
            <person name="Jeon C.O."/>
        </authorList>
    </citation>
    <scope>NUCLEOTIDE SEQUENCE</scope>
    <source>
        <strain evidence="1">R24</strain>
    </source>
</reference>
<keyword evidence="2" id="KW-1185">Reference proteome</keyword>